<evidence type="ECO:0000256" key="12">
    <source>
        <dbReference type="PIRSR" id="PIRSR601287-1"/>
    </source>
</evidence>
<evidence type="ECO:0000313" key="16">
    <source>
        <dbReference type="EMBL" id="TQL49240.1"/>
    </source>
</evidence>
<evidence type="ECO:0000256" key="2">
    <source>
        <dbReference type="ARBA" id="ARBA00001973"/>
    </source>
</evidence>
<evidence type="ECO:0000256" key="7">
    <source>
        <dbReference type="ARBA" id="ARBA00022723"/>
    </source>
</evidence>
<dbReference type="OrthoDB" id="345021at2"/>
<protein>
    <recommendedName>
        <fullName evidence="6">Copper-containing nitrite reductase</fullName>
        <ecNumber evidence="5">1.7.2.1</ecNumber>
    </recommendedName>
</protein>
<name>A0A542YMC5_9MICO</name>
<feature type="transmembrane region" description="Helical" evidence="14">
    <location>
        <begin position="279"/>
        <end position="298"/>
    </location>
</feature>
<feature type="transmembrane region" description="Helical" evidence="14">
    <location>
        <begin position="318"/>
        <end position="339"/>
    </location>
</feature>
<feature type="transmembrane region" description="Helical" evidence="14">
    <location>
        <begin position="435"/>
        <end position="459"/>
    </location>
</feature>
<dbReference type="Gene3D" id="2.60.40.420">
    <property type="entry name" value="Cupredoxins - blue copper proteins"/>
    <property type="match status" value="3"/>
</dbReference>
<accession>A0A542YMC5</accession>
<feature type="binding site" description="type 1 copper site" evidence="12">
    <location>
        <position position="738"/>
    </location>
    <ligand>
        <name>Cu cation</name>
        <dbReference type="ChEBI" id="CHEBI:23378"/>
        <label>1</label>
    </ligand>
</feature>
<dbReference type="EMBL" id="VFOP01000001">
    <property type="protein sequence ID" value="TQL49240.1"/>
    <property type="molecule type" value="Genomic_DNA"/>
</dbReference>
<feature type="binding site" description="type 1 copper site" evidence="12">
    <location>
        <position position="739"/>
    </location>
    <ligand>
        <name>Cu cation</name>
        <dbReference type="ChEBI" id="CHEBI:23378"/>
        <label>1</label>
    </ligand>
</feature>
<comment type="caution">
    <text evidence="16">The sequence shown here is derived from an EMBL/GenBank/DDBJ whole genome shotgun (WGS) entry which is preliminary data.</text>
</comment>
<dbReference type="Proteomes" id="UP000319516">
    <property type="component" value="Unassembled WGS sequence"/>
</dbReference>
<feature type="region of interest" description="Disordered" evidence="13">
    <location>
        <begin position="582"/>
        <end position="618"/>
    </location>
</feature>
<sequence>MIPVRPSTSTQAPGPAPSRGTWALRDRTAIVWLLAAVVIALVHPFVPESRWLMVHLVLLGALTHSIMVWTHHFAQALLKTPPGLDDRRRQSQRLVLLLVGVATVLVGVPTGWWPVTVTGAVLVTAAVTIHGIQLWRRLRAALPGRFRVTIRYYLCSAACLPVGILFGVLLARGPSAEWHGRFLLAHTMLNVLGWIGLTVTGTLVTLWPTMLRTRMDDRAEHQATRALPVLVTALVVLTGGALLDVRVASAAGLVLYAVGLVVWGRALVRPARTRPPREFATASVGAALVWWVVGIGWLAGATLTSADWTELTTGFGPITAVLVVGFAAQLLPGALSYLIPSVLGGGPSVVRAGQRWFDRWGTARLVVINLGLPLCLLPVPSAVRVTVSALVLVALAAFIPLMLAGAAASVRAKRAVAQEGPAPARGPRGPVERPSVWSAGQLVAALSAVAVMVALGVGFDPAAAGLGSTSGGGPAGGAAAGVEPTGQTTTVRVSAQDMRFVPDRVEVPAGDRLVVELVNDDPSNVHDLTLGGQTTPRLSHGDTATLDLGVVGTSLEGWCTIIGHRQMGMVFSVDVVGDAAGSGGDGAHAGHGATGDDAQADPPATGEADGDVQAGPTAYGIVPDPDATVASAVDPVLPPLGEERVHRLTLTAQEVELEVAPGVWQRRWTFNGQVPGPTLHGRVGDTFEITLVNDGTMGHSIDFHAGALAPDEPMRTIAPGESLEYTFTAGRAGIWMYHCSTMPMSSHIAAGMFGAVVIEPDDLAPVDRSYLLVQSETYLDTLATTPEEATDVDPDKVAAEVADAVSFNGIAFQYDQEPLTATVGERVRIWVLDAGPNRSASFHVVGGQFDTVYLEGAYRLREGRAVDGSTEDGGSQVLGLFPAQGGFVELTFPEAGHYPFVSHLMVDAERGAHGIVQVTD</sequence>
<feature type="binding site" description="type 1 copper site" evidence="12">
    <location>
        <position position="903"/>
    </location>
    <ligand>
        <name>Cu cation</name>
        <dbReference type="ChEBI" id="CHEBI:23378"/>
        <label>1</label>
    </ligand>
</feature>
<evidence type="ECO:0000256" key="5">
    <source>
        <dbReference type="ARBA" id="ARBA00011882"/>
    </source>
</evidence>
<dbReference type="InterPro" id="IPR045087">
    <property type="entry name" value="Cu-oxidase_fam"/>
</dbReference>
<dbReference type="CDD" id="cd11020">
    <property type="entry name" value="CuRO_1_CuNIR"/>
    <property type="match status" value="1"/>
</dbReference>
<feature type="binding site" description="type 1 copper site" evidence="12">
    <location>
        <position position="747"/>
    </location>
    <ligand>
        <name>Cu cation</name>
        <dbReference type="ChEBI" id="CHEBI:23378"/>
        <label>1</label>
    </ligand>
</feature>
<dbReference type="RefSeq" id="WP_141783520.1">
    <property type="nucleotide sequence ID" value="NZ_BAAAIK010000003.1"/>
</dbReference>
<dbReference type="PANTHER" id="PTHR11709:SF394">
    <property type="entry name" value="FI03373P-RELATED"/>
    <property type="match status" value="1"/>
</dbReference>
<feature type="transmembrane region" description="Helical" evidence="14">
    <location>
        <begin position="52"/>
        <end position="74"/>
    </location>
</feature>
<feature type="binding site" description="type 1 copper site" evidence="12">
    <location>
        <position position="699"/>
    </location>
    <ligand>
        <name>Cu cation</name>
        <dbReference type="ChEBI" id="CHEBI:23378"/>
        <label>1</label>
    </ligand>
</feature>
<comment type="cofactor">
    <cofactor evidence="2 12">
        <name>Cu(2+)</name>
        <dbReference type="ChEBI" id="CHEBI:29036"/>
    </cofactor>
</comment>
<dbReference type="PRINTS" id="PR00695">
    <property type="entry name" value="CUNO2RDTASE"/>
</dbReference>
<dbReference type="AlphaFoldDB" id="A0A542YMC5"/>
<keyword evidence="14" id="KW-0472">Membrane</keyword>
<keyword evidence="14" id="KW-0812">Transmembrane</keyword>
<keyword evidence="14" id="KW-1133">Transmembrane helix</keyword>
<evidence type="ECO:0000256" key="3">
    <source>
        <dbReference type="ARBA" id="ARBA00010609"/>
    </source>
</evidence>
<evidence type="ECO:0000259" key="15">
    <source>
        <dbReference type="Pfam" id="PF07732"/>
    </source>
</evidence>
<feature type="binding site" description="type 1 copper site" evidence="12">
    <location>
        <position position="752"/>
    </location>
    <ligand>
        <name>Cu cation</name>
        <dbReference type="ChEBI" id="CHEBI:23378"/>
        <label>1</label>
    </ligand>
</feature>
<feature type="compositionally biased region" description="Gly residues" evidence="13">
    <location>
        <begin position="582"/>
        <end position="593"/>
    </location>
</feature>
<evidence type="ECO:0000256" key="1">
    <source>
        <dbReference type="ARBA" id="ARBA00001960"/>
    </source>
</evidence>
<feature type="region of interest" description="Disordered" evidence="13">
    <location>
        <begin position="1"/>
        <end position="20"/>
    </location>
</feature>
<proteinExistence type="inferred from homology"/>
<evidence type="ECO:0000256" key="14">
    <source>
        <dbReference type="SAM" id="Phobius"/>
    </source>
</evidence>
<feature type="domain" description="Plastocyanin-like" evidence="15">
    <location>
        <begin position="653"/>
        <end position="761"/>
    </location>
</feature>
<evidence type="ECO:0000256" key="10">
    <source>
        <dbReference type="ARBA" id="ARBA00023008"/>
    </source>
</evidence>
<feature type="compositionally biased region" description="Polar residues" evidence="13">
    <location>
        <begin position="1"/>
        <end position="12"/>
    </location>
</feature>
<comment type="similarity">
    <text evidence="3">Belongs to the multicopper oxidase family.</text>
</comment>
<reference evidence="16 17" key="1">
    <citation type="submission" date="2019-06" db="EMBL/GenBank/DDBJ databases">
        <title>Sequencing the genomes of 1000 actinobacteria strains.</title>
        <authorList>
            <person name="Klenk H.-P."/>
        </authorList>
    </citation>
    <scope>NUCLEOTIDE SEQUENCE [LARGE SCALE GENOMIC DNA]</scope>
    <source>
        <strain evidence="16 17">DSM 12335</strain>
    </source>
</reference>
<organism evidence="16 17">
    <name type="scientific">Ornithinicoccus hortensis</name>
    <dbReference type="NCBI Taxonomy" id="82346"/>
    <lineage>
        <taxon>Bacteria</taxon>
        <taxon>Bacillati</taxon>
        <taxon>Actinomycetota</taxon>
        <taxon>Actinomycetes</taxon>
        <taxon>Micrococcales</taxon>
        <taxon>Intrasporangiaceae</taxon>
        <taxon>Ornithinicoccus</taxon>
    </lineage>
</organism>
<dbReference type="GO" id="GO:0005507">
    <property type="term" value="F:copper ion binding"/>
    <property type="evidence" value="ECO:0007669"/>
    <property type="project" value="InterPro"/>
</dbReference>
<dbReference type="GO" id="GO:0050421">
    <property type="term" value="F:nitrite reductase (NO-forming) activity"/>
    <property type="evidence" value="ECO:0007669"/>
    <property type="project" value="UniProtKB-EC"/>
</dbReference>
<feature type="transmembrane region" description="Helical" evidence="14">
    <location>
        <begin position="191"/>
        <end position="211"/>
    </location>
</feature>
<dbReference type="EC" id="1.7.2.1" evidence="5"/>
<evidence type="ECO:0000256" key="4">
    <source>
        <dbReference type="ARBA" id="ARBA00011233"/>
    </source>
</evidence>
<comment type="cofactor">
    <cofactor evidence="1 12">
        <name>Cu(+)</name>
        <dbReference type="ChEBI" id="CHEBI:49552"/>
    </cofactor>
</comment>
<feature type="transmembrane region" description="Helical" evidence="14">
    <location>
        <begin position="94"/>
        <end position="113"/>
    </location>
</feature>
<keyword evidence="17" id="KW-1185">Reference proteome</keyword>
<evidence type="ECO:0000256" key="8">
    <source>
        <dbReference type="ARBA" id="ARBA00022737"/>
    </source>
</evidence>
<keyword evidence="9" id="KW-0560">Oxidoreductase</keyword>
<comment type="catalytic activity">
    <reaction evidence="11">
        <text>nitric oxide + Fe(III)-[cytochrome c] + H2O = Fe(II)-[cytochrome c] + nitrite + 2 H(+)</text>
        <dbReference type="Rhea" id="RHEA:15233"/>
        <dbReference type="Rhea" id="RHEA-COMP:10350"/>
        <dbReference type="Rhea" id="RHEA-COMP:14399"/>
        <dbReference type="ChEBI" id="CHEBI:15377"/>
        <dbReference type="ChEBI" id="CHEBI:15378"/>
        <dbReference type="ChEBI" id="CHEBI:16301"/>
        <dbReference type="ChEBI" id="CHEBI:16480"/>
        <dbReference type="ChEBI" id="CHEBI:29033"/>
        <dbReference type="ChEBI" id="CHEBI:29034"/>
        <dbReference type="EC" id="1.7.2.1"/>
    </reaction>
</comment>
<feature type="transmembrane region" description="Helical" evidence="14">
    <location>
        <begin position="119"/>
        <end position="138"/>
    </location>
</feature>
<dbReference type="CDD" id="cd04208">
    <property type="entry name" value="CuRO_2_CuNIR"/>
    <property type="match status" value="1"/>
</dbReference>
<dbReference type="PANTHER" id="PTHR11709">
    <property type="entry name" value="MULTI-COPPER OXIDASE"/>
    <property type="match status" value="1"/>
</dbReference>
<feature type="transmembrane region" description="Helical" evidence="14">
    <location>
        <begin position="385"/>
        <end position="404"/>
    </location>
</feature>
<dbReference type="InterPro" id="IPR008972">
    <property type="entry name" value="Cupredoxin"/>
</dbReference>
<evidence type="ECO:0000256" key="9">
    <source>
        <dbReference type="ARBA" id="ARBA00023002"/>
    </source>
</evidence>
<feature type="transmembrane region" description="Helical" evidence="14">
    <location>
        <begin position="223"/>
        <end position="243"/>
    </location>
</feature>
<evidence type="ECO:0000256" key="13">
    <source>
        <dbReference type="SAM" id="MobiDB-lite"/>
    </source>
</evidence>
<feature type="transmembrane region" description="Helical" evidence="14">
    <location>
        <begin position="360"/>
        <end position="379"/>
    </location>
</feature>
<comment type="subunit">
    <text evidence="4">Homotrimer.</text>
</comment>
<keyword evidence="7 12" id="KW-0479">Metal-binding</keyword>
<feature type="transmembrane region" description="Helical" evidence="14">
    <location>
        <begin position="150"/>
        <end position="171"/>
    </location>
</feature>
<feature type="transmembrane region" description="Helical" evidence="14">
    <location>
        <begin position="249"/>
        <end position="267"/>
    </location>
</feature>
<keyword evidence="10 12" id="KW-0186">Copper</keyword>
<dbReference type="InterPro" id="IPR001287">
    <property type="entry name" value="NO2-reductase_Cu"/>
</dbReference>
<dbReference type="Pfam" id="PF07732">
    <property type="entry name" value="Cu-oxidase_3"/>
    <property type="match status" value="1"/>
</dbReference>
<gene>
    <name evidence="16" type="ORF">FB467_0305</name>
</gene>
<dbReference type="CDD" id="cd00920">
    <property type="entry name" value="Cupredoxin"/>
    <property type="match status" value="1"/>
</dbReference>
<dbReference type="SUPFAM" id="SSF49503">
    <property type="entry name" value="Cupredoxins"/>
    <property type="match status" value="3"/>
</dbReference>
<feature type="transmembrane region" description="Helical" evidence="14">
    <location>
        <begin position="29"/>
        <end position="46"/>
    </location>
</feature>
<dbReference type="InterPro" id="IPR011707">
    <property type="entry name" value="Cu-oxidase-like_N"/>
</dbReference>
<evidence type="ECO:0000256" key="11">
    <source>
        <dbReference type="ARBA" id="ARBA00049340"/>
    </source>
</evidence>
<keyword evidence="8" id="KW-0677">Repeat</keyword>
<evidence type="ECO:0000256" key="6">
    <source>
        <dbReference type="ARBA" id="ARBA00017290"/>
    </source>
</evidence>
<evidence type="ECO:0000313" key="17">
    <source>
        <dbReference type="Proteomes" id="UP000319516"/>
    </source>
</evidence>
<feature type="binding site" description="type 1 copper site" evidence="12">
    <location>
        <position position="704"/>
    </location>
    <ligand>
        <name>Cu cation</name>
        <dbReference type="ChEBI" id="CHEBI:23378"/>
        <label>1</label>
    </ligand>
</feature>